<proteinExistence type="predicted"/>
<dbReference type="EMBL" id="CP072756">
    <property type="protein sequence ID" value="QUC21193.1"/>
    <property type="molecule type" value="Genomic_DNA"/>
</dbReference>
<dbReference type="Proteomes" id="UP000027002">
    <property type="component" value="Chromosome 4"/>
</dbReference>
<keyword evidence="3" id="KW-1185">Reference proteome</keyword>
<evidence type="ECO:0000313" key="3">
    <source>
        <dbReference type="Proteomes" id="UP000027002"/>
    </source>
</evidence>
<sequence length="944" mass="106398">MLRNAARKLRPRPILPPGEPTLTVSFSPRTSVPNDAALLNTPPEIIPNRDITQHRIVLHEKTCPNAAVHQRESRPRPKAKLPCNPRQDYSKVSLDFLPASVLLQKVLGEGQDAEIWRERVARFRSVRLPIVLLQEMMRQGPLGVTSASNFDEFLPTQGEIDSVLKHPSYAKHKLNYYVYVLRGRDDDERCRRYLENPPANPLFIFHFIARPSSKISSMGILHSLIETCPLHFSEGVLTEEIPREGKKKSTKGPKVDQMNFLLIMRQLLQHCLRIEPRFVVRLAEVASRYIRHIPTYPRPQRKSYLLQCGVFNACLHIFRPQSRLQAVQKAMPSAYFWEAQRVLLSMSAGLQQPLLVGRDGFRAIRDVLSGQPKNSTEMYSSARHAPGWPPYLQPSHGMDELADPEDNWSRTVSAGMLMQEAGFAKDDFDDAVDIMQGMALDGAPTIQQRSSLPTGRNIGIWDASINATRNAQEAWERFNSPPQEGMKPGPSEYASMFRKLVLREAEPDRWLLPGDKSLNFPAQNEANLAEFERARVRPPSVSELYQRMMLDGIAPQGTCLRILVANADSMETAVQYLRDSPEGSRAVRALASDMPDSQSLSMVSLSLFAAYIQVCLRVHGPRGKNQLARAIRLAKTRLTKVHSRWVSFIWGLILKDLSQHHKALNMSLAEQLSMILRVSEIMEEDSGVQLATFTQFNKCIRKATRREVDRVFAGHAERPSQTDVGFWQALYYPCSGVKSENAAQSRHGGTVDETDVGEEGKLAARSIHLLKQAGNKMKKTFQILAEREKDVQKYLETCQVTPLERLNSRRDAIRSDDAHEYMLTLGYLGEFAEMGRLLEWLMEEWALSDVVSTLNELDEAPPYADFCETLCVFRLVAEPMLGRKTVALLTQKMADSRLGWVWPDDEAIKAYADLHGDESISMLGRLVQSAGVDAGVKQGAASQT</sequence>
<name>A0A8E5HTE1_USTVR</name>
<feature type="compositionally biased region" description="Basic residues" evidence="1">
    <location>
        <begin position="1"/>
        <end position="11"/>
    </location>
</feature>
<protein>
    <recommendedName>
        <fullName evidence="4">Prefoldin subunit</fullName>
    </recommendedName>
</protein>
<evidence type="ECO:0000256" key="1">
    <source>
        <dbReference type="SAM" id="MobiDB-lite"/>
    </source>
</evidence>
<dbReference type="OrthoDB" id="410701at2759"/>
<gene>
    <name evidence="2" type="ORF">UV8b_05436</name>
</gene>
<feature type="region of interest" description="Disordered" evidence="1">
    <location>
        <begin position="1"/>
        <end position="22"/>
    </location>
</feature>
<accession>A0A8E5HTE1</accession>
<dbReference type="RefSeq" id="XP_042998866.1">
    <property type="nucleotide sequence ID" value="XM_043142933.1"/>
</dbReference>
<evidence type="ECO:0008006" key="4">
    <source>
        <dbReference type="Google" id="ProtNLM"/>
    </source>
</evidence>
<organism evidence="2 3">
    <name type="scientific">Ustilaginoidea virens</name>
    <name type="common">Rice false smut fungus</name>
    <name type="synonym">Villosiclava virens</name>
    <dbReference type="NCBI Taxonomy" id="1159556"/>
    <lineage>
        <taxon>Eukaryota</taxon>
        <taxon>Fungi</taxon>
        <taxon>Dikarya</taxon>
        <taxon>Ascomycota</taxon>
        <taxon>Pezizomycotina</taxon>
        <taxon>Sordariomycetes</taxon>
        <taxon>Hypocreomycetidae</taxon>
        <taxon>Hypocreales</taxon>
        <taxon>Clavicipitaceae</taxon>
        <taxon>Ustilaginoidea</taxon>
    </lineage>
</organism>
<dbReference type="AlphaFoldDB" id="A0A8E5HTE1"/>
<evidence type="ECO:0000313" key="2">
    <source>
        <dbReference type="EMBL" id="QUC21193.1"/>
    </source>
</evidence>
<reference evidence="2" key="1">
    <citation type="submission" date="2020-03" db="EMBL/GenBank/DDBJ databases">
        <title>A mixture of massive structural variations and highly conserved coding sequences in Ustilaginoidea virens genome.</title>
        <authorList>
            <person name="Zhang K."/>
            <person name="Zhao Z."/>
            <person name="Zhang Z."/>
            <person name="Li Y."/>
            <person name="Hsiang T."/>
            <person name="Sun W."/>
        </authorList>
    </citation>
    <scope>NUCLEOTIDE SEQUENCE</scope>
    <source>
        <strain evidence="2">UV-8b</strain>
    </source>
</reference>
<dbReference type="GeneID" id="66066213"/>
<dbReference type="KEGG" id="uvi:66066213"/>